<dbReference type="EMBL" id="HACG01000914">
    <property type="protein sequence ID" value="CEK47779.1"/>
    <property type="molecule type" value="Transcribed_RNA"/>
</dbReference>
<proteinExistence type="predicted"/>
<protein>
    <submittedName>
        <fullName evidence="1">Uncharacterized protein</fullName>
    </submittedName>
</protein>
<feature type="non-terminal residue" evidence="1">
    <location>
        <position position="67"/>
    </location>
</feature>
<feature type="non-terminal residue" evidence="1">
    <location>
        <position position="1"/>
    </location>
</feature>
<dbReference type="AlphaFoldDB" id="A0A0B6XV41"/>
<reference evidence="1" key="1">
    <citation type="submission" date="2014-12" db="EMBL/GenBank/DDBJ databases">
        <title>Insight into the proteome of Arion vulgaris.</title>
        <authorList>
            <person name="Aradska J."/>
            <person name="Bulat T."/>
            <person name="Smidak R."/>
            <person name="Sarate P."/>
            <person name="Gangsoo J."/>
            <person name="Sialana F."/>
            <person name="Bilban M."/>
            <person name="Lubec G."/>
        </authorList>
    </citation>
    <scope>NUCLEOTIDE SEQUENCE</scope>
    <source>
        <tissue evidence="1">Skin</tissue>
    </source>
</reference>
<sequence>KEDKEFMVEMMRRFHVLLANEDHLWNKSWPLQRAANDFIDHCMEPFKDAKVFTDEELSVFVSICITG</sequence>
<evidence type="ECO:0000313" key="1">
    <source>
        <dbReference type="EMBL" id="CEK47779.1"/>
    </source>
</evidence>
<accession>A0A0B6XV41</accession>
<name>A0A0B6XV41_9EUPU</name>
<gene>
    <name evidence="1" type="primary">ORF2237</name>
</gene>
<organism evidence="1">
    <name type="scientific">Arion vulgaris</name>
    <dbReference type="NCBI Taxonomy" id="1028688"/>
    <lineage>
        <taxon>Eukaryota</taxon>
        <taxon>Metazoa</taxon>
        <taxon>Spiralia</taxon>
        <taxon>Lophotrochozoa</taxon>
        <taxon>Mollusca</taxon>
        <taxon>Gastropoda</taxon>
        <taxon>Heterobranchia</taxon>
        <taxon>Euthyneura</taxon>
        <taxon>Panpulmonata</taxon>
        <taxon>Eupulmonata</taxon>
        <taxon>Stylommatophora</taxon>
        <taxon>Helicina</taxon>
        <taxon>Arionoidea</taxon>
        <taxon>Arionidae</taxon>
        <taxon>Arion</taxon>
    </lineage>
</organism>